<keyword evidence="4" id="KW-0238">DNA-binding</keyword>
<reference evidence="8" key="2">
    <citation type="submission" date="2022-06" db="EMBL/GenBank/DDBJ databases">
        <title>Draft genome sequence of Burkholderia glumae strain GR20004 isolated from rice panicle showing bacterial panicle blight.</title>
        <authorList>
            <person name="Choi S.Y."/>
            <person name="Lee Y.H."/>
        </authorList>
    </citation>
    <scope>NUCLEOTIDE SEQUENCE</scope>
    <source>
        <strain evidence="8">GR20004</strain>
    </source>
</reference>
<dbReference type="SUPFAM" id="SSF47598">
    <property type="entry name" value="Ribbon-helix-helix"/>
    <property type="match status" value="1"/>
</dbReference>
<dbReference type="Gene3D" id="1.20.5.780">
    <property type="entry name" value="Single helix bin"/>
    <property type="match status" value="1"/>
</dbReference>
<evidence type="ECO:0000256" key="2">
    <source>
        <dbReference type="ARBA" id="ARBA00022649"/>
    </source>
</evidence>
<dbReference type="Pfam" id="PF08681">
    <property type="entry name" value="TacA1"/>
    <property type="match status" value="1"/>
</dbReference>
<keyword evidence="10" id="KW-1185">Reference proteome</keyword>
<dbReference type="RefSeq" id="WP_015877381.1">
    <property type="nucleotide sequence ID" value="NZ_CP021075.1"/>
</dbReference>
<dbReference type="EMBL" id="CP099583">
    <property type="protein sequence ID" value="USS41969.1"/>
    <property type="molecule type" value="Genomic_DNA"/>
</dbReference>
<evidence type="ECO:0000256" key="3">
    <source>
        <dbReference type="ARBA" id="ARBA00023015"/>
    </source>
</evidence>
<gene>
    <name evidence="7" type="ORF">I6H06_09820</name>
    <name evidence="8" type="ORF">NFI99_06865</name>
</gene>
<comment type="similarity">
    <text evidence="6">Belongs to the TacA antitoxin family.</text>
</comment>
<dbReference type="GO" id="GO:0003677">
    <property type="term" value="F:DNA binding"/>
    <property type="evidence" value="ECO:0007669"/>
    <property type="project" value="UniProtKB-KW"/>
</dbReference>
<dbReference type="Proteomes" id="UP000594892">
    <property type="component" value="Chromosome 1"/>
</dbReference>
<organism evidence="7 9">
    <name type="scientific">Burkholderia glumae</name>
    <name type="common">Pseudomonas glumae</name>
    <dbReference type="NCBI Taxonomy" id="337"/>
    <lineage>
        <taxon>Bacteria</taxon>
        <taxon>Pseudomonadati</taxon>
        <taxon>Pseudomonadota</taxon>
        <taxon>Betaproteobacteria</taxon>
        <taxon>Burkholderiales</taxon>
        <taxon>Burkholderiaceae</taxon>
        <taxon>Burkholderia</taxon>
    </lineage>
</organism>
<keyword evidence="3" id="KW-0805">Transcription regulation</keyword>
<keyword evidence="1" id="KW-0678">Repressor</keyword>
<dbReference type="GO" id="GO:0006355">
    <property type="term" value="P:regulation of DNA-templated transcription"/>
    <property type="evidence" value="ECO:0007669"/>
    <property type="project" value="InterPro"/>
</dbReference>
<accession>A0AAP9Y0H3</accession>
<name>A0AAP9Y0H3_BURGL</name>
<evidence type="ECO:0000313" key="9">
    <source>
        <dbReference type="Proteomes" id="UP000594892"/>
    </source>
</evidence>
<evidence type="ECO:0000256" key="6">
    <source>
        <dbReference type="ARBA" id="ARBA00049988"/>
    </source>
</evidence>
<dbReference type="Proteomes" id="UP001056386">
    <property type="component" value="Chromosome 2"/>
</dbReference>
<evidence type="ECO:0000313" key="8">
    <source>
        <dbReference type="EMBL" id="USS41969.1"/>
    </source>
</evidence>
<evidence type="ECO:0000313" key="10">
    <source>
        <dbReference type="Proteomes" id="UP001056386"/>
    </source>
</evidence>
<reference evidence="7 9" key="1">
    <citation type="submission" date="2020-12" db="EMBL/GenBank/DDBJ databases">
        <title>FDA dAtabase for Regulatory Grade micrObial Sequences (FDA-ARGOS): Supporting development and validation of Infectious Disease Dx tests.</title>
        <authorList>
            <person name="Minogue T."/>
            <person name="Wolcott M."/>
            <person name="Wasieloski L."/>
            <person name="Aguilar W."/>
            <person name="Moore D."/>
            <person name="Jaissle J."/>
            <person name="Tallon L."/>
            <person name="Sadzewicz L."/>
            <person name="Zhao X."/>
            <person name="Boylan J."/>
            <person name="Ott S."/>
            <person name="Bowen H."/>
            <person name="Vavikolanu K."/>
            <person name="Mehta A."/>
            <person name="Aluvathingal J."/>
            <person name="Nadendla S."/>
            <person name="Yan Y."/>
            <person name="Sichtig H."/>
        </authorList>
    </citation>
    <scope>NUCLEOTIDE SEQUENCE [LARGE SCALE GENOMIC DNA]</scope>
    <source>
        <strain evidence="7 9">FDAARGOS_949</strain>
    </source>
</reference>
<proteinExistence type="inferred from homology"/>
<dbReference type="EMBL" id="CP065600">
    <property type="protein sequence ID" value="QPQ89895.1"/>
    <property type="molecule type" value="Genomic_DNA"/>
</dbReference>
<dbReference type="AlphaFoldDB" id="A0AAP9Y0H3"/>
<evidence type="ECO:0000256" key="5">
    <source>
        <dbReference type="ARBA" id="ARBA00023163"/>
    </source>
</evidence>
<evidence type="ECO:0000313" key="7">
    <source>
        <dbReference type="EMBL" id="QPQ89895.1"/>
    </source>
</evidence>
<evidence type="ECO:0000256" key="1">
    <source>
        <dbReference type="ARBA" id="ARBA00022491"/>
    </source>
</evidence>
<keyword evidence="5" id="KW-0804">Transcription</keyword>
<dbReference type="PANTHER" id="PTHR35401">
    <property type="entry name" value="COPG FAMILY HELIX-TURN-HELIX PROTEIN-RELATED-RELATED"/>
    <property type="match status" value="1"/>
</dbReference>
<protein>
    <submittedName>
        <fullName evidence="7">DUF1778 domain-containing protein</fullName>
    </submittedName>
</protein>
<dbReference type="InterPro" id="IPR014795">
    <property type="entry name" value="TacA_1-like"/>
</dbReference>
<dbReference type="InterPro" id="IPR010985">
    <property type="entry name" value="Ribbon_hlx_hlx"/>
</dbReference>
<dbReference type="PANTHER" id="PTHR35401:SF1">
    <property type="entry name" value="CYTOPLASMIC PROTEIN"/>
    <property type="match status" value="1"/>
</dbReference>
<sequence length="93" mass="10257">MTSTTPRDTLNLRIRPDDRSLIDRAAAAAHKTRTDFVLDAARAAAEQTLLDQVVLSAEPQAYAAFLARLDEPVQPNEALRQTMQTRAPWDPAA</sequence>
<dbReference type="GeneID" id="45694625"/>
<evidence type="ECO:0000256" key="4">
    <source>
        <dbReference type="ARBA" id="ARBA00023125"/>
    </source>
</evidence>
<keyword evidence="2" id="KW-1277">Toxin-antitoxin system</keyword>